<dbReference type="Proteomes" id="UP001521074">
    <property type="component" value="Unassembled WGS sequence"/>
</dbReference>
<evidence type="ECO:0000259" key="1">
    <source>
        <dbReference type="PROSITE" id="PS50234"/>
    </source>
</evidence>
<dbReference type="Gene3D" id="3.40.50.410">
    <property type="entry name" value="von Willebrand factor, type A domain"/>
    <property type="match status" value="1"/>
</dbReference>
<dbReference type="SUPFAM" id="SSF53300">
    <property type="entry name" value="vWA-like"/>
    <property type="match status" value="1"/>
</dbReference>
<comment type="caution">
    <text evidence="2">The sequence shown here is derived from an EMBL/GenBank/DDBJ whole genome shotgun (WGS) entry which is preliminary data.</text>
</comment>
<proteinExistence type="predicted"/>
<dbReference type="PROSITE" id="PS50234">
    <property type="entry name" value="VWFA"/>
    <property type="match status" value="1"/>
</dbReference>
<reference evidence="2 3" key="1">
    <citation type="submission" date="2021-12" db="EMBL/GenBank/DDBJ databases">
        <title>Genome sequence of Acetobacter sicerae DmPark20a_162.</title>
        <authorList>
            <person name="Chaston J.M."/>
        </authorList>
    </citation>
    <scope>NUCLEOTIDE SEQUENCE [LARGE SCALE GENOMIC DNA]</scope>
    <source>
        <strain evidence="2 3">DmPark20a_162</strain>
    </source>
</reference>
<gene>
    <name evidence="2" type="ORF">LWC05_06710</name>
</gene>
<protein>
    <submittedName>
        <fullName evidence="2">VWA domain-containing protein</fullName>
    </submittedName>
</protein>
<dbReference type="InterPro" id="IPR002035">
    <property type="entry name" value="VWF_A"/>
</dbReference>
<accession>A0ABS8VYL5</accession>
<dbReference type="EMBL" id="JAJSOJ010000018">
    <property type="protein sequence ID" value="MCE0743586.1"/>
    <property type="molecule type" value="Genomic_DNA"/>
</dbReference>
<evidence type="ECO:0000313" key="2">
    <source>
        <dbReference type="EMBL" id="MCE0743586.1"/>
    </source>
</evidence>
<dbReference type="InterPro" id="IPR036465">
    <property type="entry name" value="vWFA_dom_sf"/>
</dbReference>
<keyword evidence="3" id="KW-1185">Reference proteome</keyword>
<feature type="domain" description="VWFA" evidence="1">
    <location>
        <begin position="138"/>
        <end position="411"/>
    </location>
</feature>
<name>A0ABS8VYL5_9PROT</name>
<organism evidence="2 3">
    <name type="scientific">Acetobacter sicerae</name>
    <dbReference type="NCBI Taxonomy" id="85325"/>
    <lineage>
        <taxon>Bacteria</taxon>
        <taxon>Pseudomonadati</taxon>
        <taxon>Pseudomonadota</taxon>
        <taxon>Alphaproteobacteria</taxon>
        <taxon>Acetobacterales</taxon>
        <taxon>Acetobacteraceae</taxon>
        <taxon>Acetobacter</taxon>
    </lineage>
</organism>
<evidence type="ECO:0000313" key="3">
    <source>
        <dbReference type="Proteomes" id="UP001521074"/>
    </source>
</evidence>
<sequence>MVAVSTSVAVIGVAAAINLGAAVQNKKTLQGISDAAALQAEKTVQAAQASASTTMSQSDIAALAQTTVQSYVAANTPAGSTVPDIQVAYTSLSTYSGNVTVTLSRKTSLFMSGVLPGSGIPVSVTSTATMTLGNSYIQIIFLVDISNSMGIGGTPADISALENSSAQCAFACHDPNGYRGSCTKKSSSNFFGLPPCNTRVTAQQAGINLKIDYVNQAIQTFMAQLVDYSNKDQNNITASITTYGTTIQQIQAPTTDIAAATSVASTIDLETAVPMPILGYTRTSDALNTIAGQLTNVGQGESENSQRTYVIFISDGAQDIYSTANSYQHIVTVNYQAACNTLKQMGVTLLSVWVPYYPIYGSQQYNTLIAPLPTTGTGSMEGAMQACATSSDYYFEADDGPAIKNALTSSLSSIVTSSGLRLIK</sequence>